<evidence type="ECO:0000313" key="2">
    <source>
        <dbReference type="EMBL" id="CAL1360760.1"/>
    </source>
</evidence>
<keyword evidence="3" id="KW-1185">Reference proteome</keyword>
<reference evidence="2 3" key="1">
    <citation type="submission" date="2024-04" db="EMBL/GenBank/DDBJ databases">
        <authorList>
            <person name="Fracassetti M."/>
        </authorList>
    </citation>
    <scope>NUCLEOTIDE SEQUENCE [LARGE SCALE GENOMIC DNA]</scope>
</reference>
<dbReference type="InterPro" id="IPR025476">
    <property type="entry name" value="Helitron_helicase-like"/>
</dbReference>
<protein>
    <recommendedName>
        <fullName evidence="1">Helitron helicase-like domain-containing protein</fullName>
    </recommendedName>
</protein>
<dbReference type="PANTHER" id="PTHR10492:SF57">
    <property type="entry name" value="ATP-DEPENDENT DNA HELICASE"/>
    <property type="match status" value="1"/>
</dbReference>
<dbReference type="PANTHER" id="PTHR10492">
    <property type="match status" value="1"/>
</dbReference>
<dbReference type="Pfam" id="PF14214">
    <property type="entry name" value="Helitron_like_N"/>
    <property type="match status" value="1"/>
</dbReference>
<evidence type="ECO:0000313" key="3">
    <source>
        <dbReference type="Proteomes" id="UP001497516"/>
    </source>
</evidence>
<dbReference type="Proteomes" id="UP001497516">
    <property type="component" value="Chromosome 10"/>
</dbReference>
<proteinExistence type="predicted"/>
<organism evidence="2 3">
    <name type="scientific">Linum trigynum</name>
    <dbReference type="NCBI Taxonomy" id="586398"/>
    <lineage>
        <taxon>Eukaryota</taxon>
        <taxon>Viridiplantae</taxon>
        <taxon>Streptophyta</taxon>
        <taxon>Embryophyta</taxon>
        <taxon>Tracheophyta</taxon>
        <taxon>Spermatophyta</taxon>
        <taxon>Magnoliopsida</taxon>
        <taxon>eudicotyledons</taxon>
        <taxon>Gunneridae</taxon>
        <taxon>Pentapetalae</taxon>
        <taxon>rosids</taxon>
        <taxon>fabids</taxon>
        <taxon>Malpighiales</taxon>
        <taxon>Linaceae</taxon>
        <taxon>Linum</taxon>
    </lineage>
</organism>
<name>A0AAV2CW63_9ROSI</name>
<feature type="domain" description="Helitron helicase-like" evidence="1">
    <location>
        <begin position="2"/>
        <end position="48"/>
    </location>
</feature>
<accession>A0AAV2CW63</accession>
<dbReference type="EMBL" id="OZ034814">
    <property type="protein sequence ID" value="CAL1360760.1"/>
    <property type="molecule type" value="Genomic_DNA"/>
</dbReference>
<sequence>MVVSRVFHIKLSILIDDIKKNSYFGKTIAIMYTVEFQKKGLPHIHLLVWLAEENKLRTAADIDEVISAEIPDPQQDPVGYEAVCKYMLHGPYGEANTNAPCMRDKKRSSNGICSKHYPKEFNSATSFDKFGNVVYRRSNSGTEVQKGNSVLNNRHVVPYNRNLLVRMQAHINVEVCHKGKLIKYLFKYVTKGPDRSLVIAENADAPHNNVEVQSAKYRDEIQQFIDCRSLSSYEAIWRLNEYPIHVREPAVVRLGVHLDGQQKIPYKKQSNVRNVLGNPYASRTHLIEWFALNRRDPEVRILTYAQIPNNYTWLSYCKEWSPRKKGFAIGRIAYVPPGSGDVFFLRMLLTKIRGDVSYAQLRTVNG</sequence>
<evidence type="ECO:0000259" key="1">
    <source>
        <dbReference type="Pfam" id="PF14214"/>
    </source>
</evidence>
<dbReference type="AlphaFoldDB" id="A0AAV2CW63"/>
<gene>
    <name evidence="2" type="ORF">LTRI10_LOCUS8175</name>
</gene>